<comment type="caution">
    <text evidence="2">The sequence shown here is derived from an EMBL/GenBank/DDBJ whole genome shotgun (WGS) entry which is preliminary data.</text>
</comment>
<evidence type="ECO:0000256" key="1">
    <source>
        <dbReference type="SAM" id="MobiDB-lite"/>
    </source>
</evidence>
<reference evidence="2 3" key="1">
    <citation type="submission" date="2023-02" db="EMBL/GenBank/DDBJ databases">
        <title>LHISI_Scaffold_Assembly.</title>
        <authorList>
            <person name="Stuart O.P."/>
            <person name="Cleave R."/>
            <person name="Magrath M.J.L."/>
            <person name="Mikheyev A.S."/>
        </authorList>
    </citation>
    <scope>NUCLEOTIDE SEQUENCE [LARGE SCALE GENOMIC DNA]</scope>
    <source>
        <strain evidence="2">Daus_M_001</strain>
        <tissue evidence="2">Leg muscle</tissue>
    </source>
</reference>
<gene>
    <name evidence="2" type="ORF">PR048_000825</name>
</gene>
<keyword evidence="3" id="KW-1185">Reference proteome</keyword>
<name>A0ABQ9IGA7_9NEOP</name>
<feature type="compositionally biased region" description="Basic residues" evidence="1">
    <location>
        <begin position="41"/>
        <end position="50"/>
    </location>
</feature>
<feature type="compositionally biased region" description="Polar residues" evidence="1">
    <location>
        <begin position="26"/>
        <end position="36"/>
    </location>
</feature>
<dbReference type="Proteomes" id="UP001159363">
    <property type="component" value="Chromosome 1"/>
</dbReference>
<dbReference type="EMBL" id="JARBHB010000001">
    <property type="protein sequence ID" value="KAJ8895492.1"/>
    <property type="molecule type" value="Genomic_DNA"/>
</dbReference>
<sequence length="357" mass="39050">MLPWMAYSGAQPPEPLTSTTSITTSRLGTAASQRQLGKQKIERRKGKVIKRAAPNSSAGCDGVKESGETGVNCGPTHVPVFITKLHVEYLSFETVIFKIDALKRNFFSIDSPFKLSGSNLGRRRPRQPETQPIRVIDVNIEQRRNEGAGETGDPRENPPTNGIVRHDAHLRKNPVTRPGTESGALQFAKFKEVLSGAYEHGLKSAGECEVSGRTQEGEGGWVREHPEKNRRPTTVPVTFPTCETLNDLAGNLTRLDLTSSPSVIPPRGGPVCEMHTSVSTRGTEGGREREVSSTDSFCLQLGTCPARYTCVVTCNTTFRPDDYGDATWHGFHKAAEMVGSHTDPWPLPPTMHGYLSE</sequence>
<feature type="region of interest" description="Disordered" evidence="1">
    <location>
        <begin position="209"/>
        <end position="238"/>
    </location>
</feature>
<protein>
    <submittedName>
        <fullName evidence="2">Uncharacterized protein</fullName>
    </submittedName>
</protein>
<proteinExistence type="predicted"/>
<feature type="compositionally biased region" description="Basic and acidic residues" evidence="1">
    <location>
        <begin position="221"/>
        <end position="230"/>
    </location>
</feature>
<feature type="region of interest" description="Disordered" evidence="1">
    <location>
        <begin position="141"/>
        <end position="165"/>
    </location>
</feature>
<feature type="compositionally biased region" description="Basic and acidic residues" evidence="1">
    <location>
        <begin position="141"/>
        <end position="156"/>
    </location>
</feature>
<organism evidence="2 3">
    <name type="scientific">Dryococelus australis</name>
    <dbReference type="NCBI Taxonomy" id="614101"/>
    <lineage>
        <taxon>Eukaryota</taxon>
        <taxon>Metazoa</taxon>
        <taxon>Ecdysozoa</taxon>
        <taxon>Arthropoda</taxon>
        <taxon>Hexapoda</taxon>
        <taxon>Insecta</taxon>
        <taxon>Pterygota</taxon>
        <taxon>Neoptera</taxon>
        <taxon>Polyneoptera</taxon>
        <taxon>Phasmatodea</taxon>
        <taxon>Verophasmatodea</taxon>
        <taxon>Anareolatae</taxon>
        <taxon>Phasmatidae</taxon>
        <taxon>Eurycanthinae</taxon>
        <taxon>Dryococelus</taxon>
    </lineage>
</organism>
<evidence type="ECO:0000313" key="2">
    <source>
        <dbReference type="EMBL" id="KAJ8895492.1"/>
    </source>
</evidence>
<evidence type="ECO:0000313" key="3">
    <source>
        <dbReference type="Proteomes" id="UP001159363"/>
    </source>
</evidence>
<feature type="region of interest" description="Disordered" evidence="1">
    <location>
        <begin position="8"/>
        <end position="70"/>
    </location>
</feature>
<feature type="region of interest" description="Disordered" evidence="1">
    <location>
        <begin position="257"/>
        <end position="288"/>
    </location>
</feature>
<accession>A0ABQ9IGA7</accession>